<keyword evidence="1" id="KW-0560">Oxidoreductase</keyword>
<gene>
    <name evidence="3" type="ORF">EHV23_07545</name>
</gene>
<proteinExistence type="predicted"/>
<dbReference type="SUPFAM" id="SSF51905">
    <property type="entry name" value="FAD/NAD(P)-binding domain"/>
    <property type="match status" value="1"/>
</dbReference>
<name>A0A426FTJ6_9BURK</name>
<dbReference type="EMBL" id="RRUE01000001">
    <property type="protein sequence ID" value="RRN45948.1"/>
    <property type="molecule type" value="Genomic_DNA"/>
</dbReference>
<comment type="caution">
    <text evidence="3">The sequence shown here is derived from an EMBL/GenBank/DDBJ whole genome shotgun (WGS) entry which is preliminary data.</text>
</comment>
<dbReference type="Gene3D" id="3.50.50.60">
    <property type="entry name" value="FAD/NAD(P)-binding domain"/>
    <property type="match status" value="2"/>
</dbReference>
<dbReference type="GO" id="GO:0016491">
    <property type="term" value="F:oxidoreductase activity"/>
    <property type="evidence" value="ECO:0007669"/>
    <property type="project" value="UniProtKB-KW"/>
</dbReference>
<evidence type="ECO:0000313" key="4">
    <source>
        <dbReference type="Proteomes" id="UP000270261"/>
    </source>
</evidence>
<feature type="domain" description="FAD dependent oxidoreductase" evidence="2">
    <location>
        <begin position="3"/>
        <end position="451"/>
    </location>
</feature>
<protein>
    <submittedName>
        <fullName evidence="3">FAD-dependent oxidoreductase</fullName>
    </submittedName>
</protein>
<dbReference type="PANTHER" id="PTHR13847:SF289">
    <property type="entry name" value="GLYCINE OXIDASE"/>
    <property type="match status" value="1"/>
</dbReference>
<dbReference type="GO" id="GO:0005737">
    <property type="term" value="C:cytoplasm"/>
    <property type="evidence" value="ECO:0007669"/>
    <property type="project" value="TreeGrafter"/>
</dbReference>
<dbReference type="InterPro" id="IPR006076">
    <property type="entry name" value="FAD-dep_OxRdtase"/>
</dbReference>
<sequence>MQHVVVIGGGLAGCALAEAFSRRGWQVTVLEARDRLGGAVAGLPLIAQHPALTPDFDLRSRLLVTALQQHARLRAGPAADLAPAFEVCGRLQPMDAARAARCVAHVAAPVAQVWRAASLPMAASPVMAALHQTGPAGQGSRTVRDELPPDVPGQPAQAGIWFPGCAAVSPARWWQQVRQRPQVTVRLGVKVGRIREHAPREGAPAPFCWQVFDTAGALLARADVVVLACQLDSFALADMQEADHGRLRLSAACAWTARADGGSRDEDPGHPALLPMVGGKGLVLTRPGSFWLRSDEAHRHWLDTGVLPAAVYWPGPANAAAPDEAGPDAGEGMPTCAVTGREMSCGTVAQGSTPWGGAAGGSSAWDDDALQDYLSRPESWLQGPVGERLQLRDNLPMIGRAPDLVAIAAQADALARNDRLPVPRRAGLHILTGMAGRGALYAAIGAEMIAADACGEPPVVEATLARAVDPARFIKRRLQRAWSRRDSSGASGSAFADR</sequence>
<dbReference type="PANTHER" id="PTHR13847">
    <property type="entry name" value="SARCOSINE DEHYDROGENASE-RELATED"/>
    <property type="match status" value="1"/>
</dbReference>
<dbReference type="Proteomes" id="UP000270261">
    <property type="component" value="Unassembled WGS sequence"/>
</dbReference>
<evidence type="ECO:0000259" key="2">
    <source>
        <dbReference type="Pfam" id="PF01266"/>
    </source>
</evidence>
<evidence type="ECO:0000256" key="1">
    <source>
        <dbReference type="ARBA" id="ARBA00023002"/>
    </source>
</evidence>
<dbReference type="OrthoDB" id="9786494at2"/>
<keyword evidence="4" id="KW-1185">Reference proteome</keyword>
<reference evidence="3 4" key="1">
    <citation type="submission" date="2018-11" db="EMBL/GenBank/DDBJ databases">
        <title>Genome sequencing of Lautropia sp. KCOM 2505 (= ChDC F240).</title>
        <authorList>
            <person name="Kook J.-K."/>
            <person name="Park S.-N."/>
            <person name="Lim Y.K."/>
        </authorList>
    </citation>
    <scope>NUCLEOTIDE SEQUENCE [LARGE SCALE GENOMIC DNA]</scope>
    <source>
        <strain evidence="3 4">KCOM 2505</strain>
    </source>
</reference>
<organism evidence="3 4">
    <name type="scientific">Lautropia dentalis</name>
    <dbReference type="NCBI Taxonomy" id="2490857"/>
    <lineage>
        <taxon>Bacteria</taxon>
        <taxon>Pseudomonadati</taxon>
        <taxon>Pseudomonadota</taxon>
        <taxon>Betaproteobacteria</taxon>
        <taxon>Burkholderiales</taxon>
        <taxon>Burkholderiaceae</taxon>
        <taxon>Lautropia</taxon>
    </lineage>
</organism>
<accession>A0A426FTJ6</accession>
<dbReference type="Pfam" id="PF01266">
    <property type="entry name" value="DAO"/>
    <property type="match status" value="1"/>
</dbReference>
<dbReference type="InterPro" id="IPR036188">
    <property type="entry name" value="FAD/NAD-bd_sf"/>
</dbReference>
<dbReference type="AlphaFoldDB" id="A0A426FTJ6"/>
<evidence type="ECO:0000313" key="3">
    <source>
        <dbReference type="EMBL" id="RRN45948.1"/>
    </source>
</evidence>